<keyword evidence="1" id="KW-0732">Signal</keyword>
<accession>A0A1M5HF42</accession>
<dbReference type="Proteomes" id="UP000184520">
    <property type="component" value="Unassembled WGS sequence"/>
</dbReference>
<keyword evidence="3" id="KW-1185">Reference proteome</keyword>
<sequence length="390" mass="45012">MLHNKIKFLAVSLALTSTLNIAQAEEIDRGFSGKIDSSVVYDDNIYRLNKDLAKDDTYFNLSPTASLIGGFGKHVFKLNYVGDYAKFSNESDADFYDHDFRGLFEFDHTSKLNSKFEAGYQYEHEDPGTINRVQLDITEYNKYSQNYVAMSLSYGRIDSTGRVTAEYKKTERDYKNNSSDFLDFSGHQILTRFNYRVAARTRLYLELLKATYDYKEVLTFQLDNSLNLYRAGVAWDFTNKLSGDINVGYQDRDYDQPDIQDISGLAYSGNVNWSINTYTDLKLNAIRESIDSSLEQTGGFLRTTYGIDFSHKLTPLVKINLKSFYINDQLVFSSQREDKRKNFEFNIEYKVSHSFEIASYYIFEKRDSTFSLAEFEANTIGLSFNLLFGN</sequence>
<dbReference type="RefSeq" id="WP_073320024.1">
    <property type="nucleotide sequence ID" value="NZ_FQWD01000002.1"/>
</dbReference>
<protein>
    <submittedName>
        <fullName evidence="2">Putative beta-barrel porin 2</fullName>
    </submittedName>
</protein>
<organism evidence="2 3">
    <name type="scientific">Marisediminitalea aggregata</name>
    <dbReference type="NCBI Taxonomy" id="634436"/>
    <lineage>
        <taxon>Bacteria</taxon>
        <taxon>Pseudomonadati</taxon>
        <taxon>Pseudomonadota</taxon>
        <taxon>Gammaproteobacteria</taxon>
        <taxon>Alteromonadales</taxon>
        <taxon>Alteromonadaceae</taxon>
        <taxon>Marisediminitalea</taxon>
    </lineage>
</organism>
<proteinExistence type="predicted"/>
<dbReference type="AlphaFoldDB" id="A0A1M5HF42"/>
<feature type="signal peptide" evidence="1">
    <location>
        <begin position="1"/>
        <end position="24"/>
    </location>
</feature>
<dbReference type="Pfam" id="PF10082">
    <property type="entry name" value="BBP2_2"/>
    <property type="match status" value="1"/>
</dbReference>
<dbReference type="STRING" id="634436.SAMN05216361_1445"/>
<dbReference type="InterPro" id="IPR018759">
    <property type="entry name" value="BBP2_2"/>
</dbReference>
<dbReference type="SUPFAM" id="SSF56935">
    <property type="entry name" value="Porins"/>
    <property type="match status" value="1"/>
</dbReference>
<gene>
    <name evidence="2" type="ORF">SAMN05216361_1445</name>
</gene>
<evidence type="ECO:0000256" key="1">
    <source>
        <dbReference type="SAM" id="SignalP"/>
    </source>
</evidence>
<reference evidence="3" key="1">
    <citation type="submission" date="2016-11" db="EMBL/GenBank/DDBJ databases">
        <authorList>
            <person name="Varghese N."/>
            <person name="Submissions S."/>
        </authorList>
    </citation>
    <scope>NUCLEOTIDE SEQUENCE [LARGE SCALE GENOMIC DNA]</scope>
    <source>
        <strain evidence="3">CGMCC 1.8995</strain>
    </source>
</reference>
<dbReference type="EMBL" id="FQWD01000002">
    <property type="protein sequence ID" value="SHG14541.1"/>
    <property type="molecule type" value="Genomic_DNA"/>
</dbReference>
<feature type="chain" id="PRO_5012544840" evidence="1">
    <location>
        <begin position="25"/>
        <end position="390"/>
    </location>
</feature>
<evidence type="ECO:0000313" key="2">
    <source>
        <dbReference type="EMBL" id="SHG14541.1"/>
    </source>
</evidence>
<evidence type="ECO:0000313" key="3">
    <source>
        <dbReference type="Proteomes" id="UP000184520"/>
    </source>
</evidence>
<name>A0A1M5HF42_9ALTE</name>